<name>A0AAW9CP49_BURTH</name>
<keyword evidence="3 6" id="KW-0812">Transmembrane</keyword>
<dbReference type="GO" id="GO:0005886">
    <property type="term" value="C:plasma membrane"/>
    <property type="evidence" value="ECO:0007669"/>
    <property type="project" value="UniProtKB-SubCell"/>
</dbReference>
<feature type="transmembrane region" description="Helical" evidence="6">
    <location>
        <begin position="145"/>
        <end position="165"/>
    </location>
</feature>
<dbReference type="Proteomes" id="UP001272137">
    <property type="component" value="Unassembled WGS sequence"/>
</dbReference>
<feature type="transmembrane region" description="Helical" evidence="6">
    <location>
        <begin position="115"/>
        <end position="138"/>
    </location>
</feature>
<dbReference type="Pfam" id="PF07690">
    <property type="entry name" value="MFS_1"/>
    <property type="match status" value="1"/>
</dbReference>
<evidence type="ECO:0000256" key="6">
    <source>
        <dbReference type="SAM" id="Phobius"/>
    </source>
</evidence>
<dbReference type="PANTHER" id="PTHR43124:SF3">
    <property type="entry name" value="CHLORAMPHENICOL EFFLUX PUMP RV0191"/>
    <property type="match status" value="1"/>
</dbReference>
<evidence type="ECO:0000256" key="5">
    <source>
        <dbReference type="ARBA" id="ARBA00023136"/>
    </source>
</evidence>
<evidence type="ECO:0000259" key="7">
    <source>
        <dbReference type="PROSITE" id="PS50850"/>
    </source>
</evidence>
<proteinExistence type="predicted"/>
<feature type="transmembrane region" description="Helical" evidence="6">
    <location>
        <begin position="31"/>
        <end position="50"/>
    </location>
</feature>
<gene>
    <name evidence="8" type="ORF">C7S16_4294</name>
</gene>
<dbReference type="AlphaFoldDB" id="A0AAW9CP49"/>
<dbReference type="SUPFAM" id="SSF103473">
    <property type="entry name" value="MFS general substrate transporter"/>
    <property type="match status" value="1"/>
</dbReference>
<feature type="transmembrane region" description="Helical" evidence="6">
    <location>
        <begin position="7"/>
        <end position="25"/>
    </location>
</feature>
<dbReference type="PANTHER" id="PTHR43124">
    <property type="entry name" value="PURINE EFFLUX PUMP PBUE"/>
    <property type="match status" value="1"/>
</dbReference>
<dbReference type="GO" id="GO:0022857">
    <property type="term" value="F:transmembrane transporter activity"/>
    <property type="evidence" value="ECO:0007669"/>
    <property type="project" value="InterPro"/>
</dbReference>
<feature type="transmembrane region" description="Helical" evidence="6">
    <location>
        <begin position="209"/>
        <end position="229"/>
    </location>
</feature>
<dbReference type="InterPro" id="IPR050189">
    <property type="entry name" value="MFS_Efflux_Transporters"/>
</dbReference>
<keyword evidence="5 6" id="KW-0472">Membrane</keyword>
<evidence type="ECO:0000256" key="1">
    <source>
        <dbReference type="ARBA" id="ARBA00004651"/>
    </source>
</evidence>
<evidence type="ECO:0000313" key="9">
    <source>
        <dbReference type="Proteomes" id="UP001272137"/>
    </source>
</evidence>
<dbReference type="PROSITE" id="PS50850">
    <property type="entry name" value="MFS"/>
    <property type="match status" value="1"/>
</dbReference>
<feature type="transmembrane region" description="Helical" evidence="6">
    <location>
        <begin position="235"/>
        <end position="255"/>
    </location>
</feature>
<comment type="subcellular location">
    <subcellularLocation>
        <location evidence="1">Cell membrane</location>
        <topology evidence="1">Multi-pass membrane protein</topology>
    </subcellularLocation>
</comment>
<dbReference type="Gene3D" id="1.20.1720.10">
    <property type="entry name" value="Multidrug resistance protein D"/>
    <property type="match status" value="1"/>
</dbReference>
<organism evidence="8 9">
    <name type="scientific">Burkholderia thailandensis</name>
    <dbReference type="NCBI Taxonomy" id="57975"/>
    <lineage>
        <taxon>Bacteria</taxon>
        <taxon>Pseudomonadati</taxon>
        <taxon>Pseudomonadota</taxon>
        <taxon>Betaproteobacteria</taxon>
        <taxon>Burkholderiales</taxon>
        <taxon>Burkholderiaceae</taxon>
        <taxon>Burkholderia</taxon>
        <taxon>pseudomallei group</taxon>
    </lineage>
</organism>
<dbReference type="InterPro" id="IPR020846">
    <property type="entry name" value="MFS_dom"/>
</dbReference>
<evidence type="ECO:0000256" key="2">
    <source>
        <dbReference type="ARBA" id="ARBA00022475"/>
    </source>
</evidence>
<keyword evidence="2" id="KW-1003">Cell membrane</keyword>
<evidence type="ECO:0000256" key="3">
    <source>
        <dbReference type="ARBA" id="ARBA00022692"/>
    </source>
</evidence>
<feature type="domain" description="Major facilitator superfamily (MFS) profile" evidence="7">
    <location>
        <begin position="1"/>
        <end position="260"/>
    </location>
</feature>
<keyword evidence="4 6" id="KW-1133">Transmembrane helix</keyword>
<dbReference type="InterPro" id="IPR011701">
    <property type="entry name" value="MFS"/>
</dbReference>
<protein>
    <submittedName>
        <fullName evidence="8">Major Facilitator Superfamily protein</fullName>
    </submittedName>
</protein>
<sequence length="263" mass="27831">MFSLMMLVVAVAPMVAPLIGGWMTALGWRTIFDTLAAFGVLLAIGVVRSVDETLPIERRTHGGAHVFARYWALLRSRQLVSYTVVAGLMQSALYAYVVCAPFVVMEVYGVRPQYFGLVFFGNTAGLIVASQINAAIVARFGPDRILGIALLWPVSLSILLVGSLLLGWTSIYVVLAVLFGYLVGHGFISPNAAALGLSKHSAQAGTASAVMGAIQFGLGIATISIASFFKQNSALPLALVMGACSCLALVCHRLAARPTLERG</sequence>
<reference evidence="8" key="1">
    <citation type="submission" date="2018-08" db="EMBL/GenBank/DDBJ databases">
        <title>Identification of Burkholderia cepacia strains that express a Burkholderia pseudomallei-like capsular polysaccharide.</title>
        <authorList>
            <person name="Burtnick M.N."/>
            <person name="Vongsouvath M."/>
            <person name="Newton P."/>
            <person name="Wuthiekanun V."/>
            <person name="Limmathurotsakul D."/>
            <person name="Brett P.J."/>
            <person name="Chantratita N."/>
            <person name="Dance D.A."/>
        </authorList>
    </citation>
    <scope>NUCLEOTIDE SEQUENCE</scope>
    <source>
        <strain evidence="8">SBXCC001</strain>
    </source>
</reference>
<evidence type="ECO:0000256" key="4">
    <source>
        <dbReference type="ARBA" id="ARBA00022989"/>
    </source>
</evidence>
<accession>A0AAW9CP49</accession>
<comment type="caution">
    <text evidence="8">The sequence shown here is derived from an EMBL/GenBank/DDBJ whole genome shotgun (WGS) entry which is preliminary data.</text>
</comment>
<evidence type="ECO:0000313" key="8">
    <source>
        <dbReference type="EMBL" id="MDW9250592.1"/>
    </source>
</evidence>
<feature type="transmembrane region" description="Helical" evidence="6">
    <location>
        <begin position="79"/>
        <end position="103"/>
    </location>
</feature>
<feature type="transmembrane region" description="Helical" evidence="6">
    <location>
        <begin position="171"/>
        <end position="197"/>
    </location>
</feature>
<dbReference type="EMBL" id="QXCT01000001">
    <property type="protein sequence ID" value="MDW9250592.1"/>
    <property type="molecule type" value="Genomic_DNA"/>
</dbReference>
<dbReference type="InterPro" id="IPR036259">
    <property type="entry name" value="MFS_trans_sf"/>
</dbReference>